<dbReference type="AlphaFoldDB" id="A0A0R2FAL7"/>
<evidence type="ECO:0000313" key="1">
    <source>
        <dbReference type="EMBL" id="KRN22378.1"/>
    </source>
</evidence>
<gene>
    <name evidence="1" type="ORF">FD14_GL000794</name>
</gene>
<dbReference type="InterPro" id="IPR012349">
    <property type="entry name" value="Split_barrel_FMN-bd"/>
</dbReference>
<dbReference type="Gene3D" id="2.30.110.10">
    <property type="entry name" value="Electron Transport, Fmn-binding Protein, Chain A"/>
    <property type="match status" value="1"/>
</dbReference>
<keyword evidence="2" id="KW-1185">Reference proteome</keyword>
<evidence type="ECO:0000313" key="2">
    <source>
        <dbReference type="Proteomes" id="UP000051442"/>
    </source>
</evidence>
<dbReference type="SUPFAM" id="SSF50475">
    <property type="entry name" value="FMN-binding split barrel"/>
    <property type="match status" value="1"/>
</dbReference>
<dbReference type="OrthoDB" id="9794935at2"/>
<reference evidence="1 2" key="1">
    <citation type="journal article" date="2015" name="Genome Announc.">
        <title>Expanding the biotechnology potential of lactobacilli through comparative genomics of 213 strains and associated genera.</title>
        <authorList>
            <person name="Sun Z."/>
            <person name="Harris H.M."/>
            <person name="McCann A."/>
            <person name="Guo C."/>
            <person name="Argimon S."/>
            <person name="Zhang W."/>
            <person name="Yang X."/>
            <person name="Jeffery I.B."/>
            <person name="Cooney J.C."/>
            <person name="Kagawa T.F."/>
            <person name="Liu W."/>
            <person name="Song Y."/>
            <person name="Salvetti E."/>
            <person name="Wrobel A."/>
            <person name="Rasinkangas P."/>
            <person name="Parkhill J."/>
            <person name="Rea M.C."/>
            <person name="O'Sullivan O."/>
            <person name="Ritari J."/>
            <person name="Douillard F.P."/>
            <person name="Paul Ross R."/>
            <person name="Yang R."/>
            <person name="Briner A.E."/>
            <person name="Felis G.E."/>
            <person name="de Vos W.M."/>
            <person name="Barrangou R."/>
            <person name="Klaenhammer T.R."/>
            <person name="Caufield P.W."/>
            <person name="Cui Y."/>
            <person name="Zhang H."/>
            <person name="O'Toole P.W."/>
        </authorList>
    </citation>
    <scope>NUCLEOTIDE SEQUENCE [LARGE SCALE GENOMIC DNA]</scope>
    <source>
        <strain evidence="1 2">DSM 23365</strain>
    </source>
</reference>
<evidence type="ECO:0008006" key="3">
    <source>
        <dbReference type="Google" id="ProtNLM"/>
    </source>
</evidence>
<dbReference type="Pfam" id="PF12900">
    <property type="entry name" value="Pyridox_ox_2"/>
    <property type="match status" value="1"/>
</dbReference>
<dbReference type="EMBL" id="AYZM01000096">
    <property type="protein sequence ID" value="KRN22378.1"/>
    <property type="molecule type" value="Genomic_DNA"/>
</dbReference>
<accession>A0A0R2FAL7</accession>
<comment type="caution">
    <text evidence="1">The sequence shown here is derived from an EMBL/GenBank/DDBJ whole genome shotgun (WGS) entry which is preliminary data.</text>
</comment>
<organism evidence="1 2">
    <name type="scientific">Secundilactobacillus similis DSM 23365 = JCM 2765</name>
    <dbReference type="NCBI Taxonomy" id="1423804"/>
    <lineage>
        <taxon>Bacteria</taxon>
        <taxon>Bacillati</taxon>
        <taxon>Bacillota</taxon>
        <taxon>Bacilli</taxon>
        <taxon>Lactobacillales</taxon>
        <taxon>Lactobacillaceae</taxon>
        <taxon>Secundilactobacillus</taxon>
    </lineage>
</organism>
<dbReference type="InterPro" id="IPR024747">
    <property type="entry name" value="Pyridox_Oxase-rel"/>
</dbReference>
<sequence>MRRTEREVTESVTLQQIVQDGRTLNLAINDTPAPYVVPVNYGYEYDADYKLHLYIHGAPAGKKRDLIAANPNVSFSIVANAKLFVPEDPQQLSHFSTLYQSVLGTGTATLVDDLKEKEHALRLLLKHETGEDLPGEIKQHDLEYVGVIRVDVEQLTGKQHRE</sequence>
<dbReference type="PATRIC" id="fig|1423804.4.peg.851"/>
<name>A0A0R2FAL7_9LACO</name>
<dbReference type="RefSeq" id="WP_054737129.1">
    <property type="nucleotide sequence ID" value="NZ_AYZM01000096.1"/>
</dbReference>
<dbReference type="Proteomes" id="UP000051442">
    <property type="component" value="Unassembled WGS sequence"/>
</dbReference>
<dbReference type="PANTHER" id="PTHR34071:SF2">
    <property type="entry name" value="FLAVIN-NUCLEOTIDE-BINDING PROTEIN"/>
    <property type="match status" value="1"/>
</dbReference>
<proteinExistence type="predicted"/>
<protein>
    <recommendedName>
        <fullName evidence="3">Flavin-nucleotide-binding protein</fullName>
    </recommendedName>
</protein>
<dbReference type="PANTHER" id="PTHR34071">
    <property type="entry name" value="5-NITROIMIDAZOLE ANTIBIOTICS RESISTANCE PROTEIN, NIMA-FAMILY-RELATED PROTEIN-RELATED"/>
    <property type="match status" value="1"/>
</dbReference>